<dbReference type="Ensembl" id="ENSCINT00000032135.1">
    <property type="protein sequence ID" value="ENSCINP00000031010.1"/>
    <property type="gene ID" value="ENSCING00000021035.1"/>
</dbReference>
<keyword evidence="2" id="KW-1185">Reference proteome</keyword>
<dbReference type="AlphaFoldDB" id="H2XMX7"/>
<reference evidence="1" key="2">
    <citation type="journal article" date="2008" name="Genome Biol.">
        <title>Improved genome assembly and evidence-based global gene model set for the chordate Ciona intestinalis: new insight into intron and operon populations.</title>
        <authorList>
            <person name="Satou Y."/>
            <person name="Mineta K."/>
            <person name="Ogasawara M."/>
            <person name="Sasakura Y."/>
            <person name="Shoguchi E."/>
            <person name="Ueno K."/>
            <person name="Yamada L."/>
            <person name="Matsumoto J."/>
            <person name="Wasserscheid J."/>
            <person name="Dewar K."/>
            <person name="Wiley G.B."/>
            <person name="Macmil S.L."/>
            <person name="Roe B.A."/>
            <person name="Zeller R.W."/>
            <person name="Hastings K.E."/>
            <person name="Lemaire P."/>
            <person name="Lindquist E."/>
            <person name="Endo T."/>
            <person name="Hotta K."/>
            <person name="Inaba K."/>
        </authorList>
    </citation>
    <scope>NUCLEOTIDE SEQUENCE [LARGE SCALE GENOMIC DNA]</scope>
    <source>
        <strain evidence="1">wild type</strain>
    </source>
</reference>
<reference evidence="1" key="4">
    <citation type="submission" date="2025-09" db="UniProtKB">
        <authorList>
            <consortium name="Ensembl"/>
        </authorList>
    </citation>
    <scope>IDENTIFICATION</scope>
</reference>
<evidence type="ECO:0000313" key="2">
    <source>
        <dbReference type="Proteomes" id="UP000008144"/>
    </source>
</evidence>
<dbReference type="EMBL" id="EAAA01001608">
    <property type="status" value="NOT_ANNOTATED_CDS"/>
    <property type="molecule type" value="Genomic_DNA"/>
</dbReference>
<reference evidence="2" key="1">
    <citation type="journal article" date="2002" name="Science">
        <title>The draft genome of Ciona intestinalis: insights into chordate and vertebrate origins.</title>
        <authorList>
            <person name="Dehal P."/>
            <person name="Satou Y."/>
            <person name="Campbell R.K."/>
            <person name="Chapman J."/>
            <person name="Degnan B."/>
            <person name="De Tomaso A."/>
            <person name="Davidson B."/>
            <person name="Di Gregorio A."/>
            <person name="Gelpke M."/>
            <person name="Goodstein D.M."/>
            <person name="Harafuji N."/>
            <person name="Hastings K.E."/>
            <person name="Ho I."/>
            <person name="Hotta K."/>
            <person name="Huang W."/>
            <person name="Kawashima T."/>
            <person name="Lemaire P."/>
            <person name="Martinez D."/>
            <person name="Meinertzhagen I.A."/>
            <person name="Necula S."/>
            <person name="Nonaka M."/>
            <person name="Putnam N."/>
            <person name="Rash S."/>
            <person name="Saiga H."/>
            <person name="Satake M."/>
            <person name="Terry A."/>
            <person name="Yamada L."/>
            <person name="Wang H.G."/>
            <person name="Awazu S."/>
            <person name="Azumi K."/>
            <person name="Boore J."/>
            <person name="Branno M."/>
            <person name="Chin-Bow S."/>
            <person name="DeSantis R."/>
            <person name="Doyle S."/>
            <person name="Francino P."/>
            <person name="Keys D.N."/>
            <person name="Haga S."/>
            <person name="Hayashi H."/>
            <person name="Hino K."/>
            <person name="Imai K.S."/>
            <person name="Inaba K."/>
            <person name="Kano S."/>
            <person name="Kobayashi K."/>
            <person name="Kobayashi M."/>
            <person name="Lee B.I."/>
            <person name="Makabe K.W."/>
            <person name="Manohar C."/>
            <person name="Matassi G."/>
            <person name="Medina M."/>
            <person name="Mochizuki Y."/>
            <person name="Mount S."/>
            <person name="Morishita T."/>
            <person name="Miura S."/>
            <person name="Nakayama A."/>
            <person name="Nishizaka S."/>
            <person name="Nomoto H."/>
            <person name="Ohta F."/>
            <person name="Oishi K."/>
            <person name="Rigoutsos I."/>
            <person name="Sano M."/>
            <person name="Sasaki A."/>
            <person name="Sasakura Y."/>
            <person name="Shoguchi E."/>
            <person name="Shin-i T."/>
            <person name="Spagnuolo A."/>
            <person name="Stainier D."/>
            <person name="Suzuki M.M."/>
            <person name="Tassy O."/>
            <person name="Takatori N."/>
            <person name="Tokuoka M."/>
            <person name="Yagi K."/>
            <person name="Yoshizaki F."/>
            <person name="Wada S."/>
            <person name="Zhang C."/>
            <person name="Hyatt P.D."/>
            <person name="Larimer F."/>
            <person name="Detter C."/>
            <person name="Doggett N."/>
            <person name="Glavina T."/>
            <person name="Hawkins T."/>
            <person name="Richardson P."/>
            <person name="Lucas S."/>
            <person name="Kohara Y."/>
            <person name="Levine M."/>
            <person name="Satoh N."/>
            <person name="Rokhsar D.S."/>
        </authorList>
    </citation>
    <scope>NUCLEOTIDE SEQUENCE [LARGE SCALE GENOMIC DNA]</scope>
</reference>
<dbReference type="InParanoid" id="H2XMX7"/>
<dbReference type="Proteomes" id="UP000008144">
    <property type="component" value="Chromosome 2"/>
</dbReference>
<reference evidence="1" key="3">
    <citation type="submission" date="2025-08" db="UniProtKB">
        <authorList>
            <consortium name="Ensembl"/>
        </authorList>
    </citation>
    <scope>IDENTIFICATION</scope>
</reference>
<organism evidence="1 2">
    <name type="scientific">Ciona intestinalis</name>
    <name type="common">Transparent sea squirt</name>
    <name type="synonym">Ascidia intestinalis</name>
    <dbReference type="NCBI Taxonomy" id="7719"/>
    <lineage>
        <taxon>Eukaryota</taxon>
        <taxon>Metazoa</taxon>
        <taxon>Chordata</taxon>
        <taxon>Tunicata</taxon>
        <taxon>Ascidiacea</taxon>
        <taxon>Phlebobranchia</taxon>
        <taxon>Cionidae</taxon>
        <taxon>Ciona</taxon>
    </lineage>
</organism>
<protein>
    <submittedName>
        <fullName evidence="1">Uncharacterized protein</fullName>
    </submittedName>
</protein>
<dbReference type="HOGENOM" id="CLU_3049616_0_0_1"/>
<proteinExistence type="predicted"/>
<name>H2XMX7_CIOIN</name>
<evidence type="ECO:0000313" key="1">
    <source>
        <dbReference type="Ensembl" id="ENSCINP00000031010.1"/>
    </source>
</evidence>
<accession>H2XMX7</accession>
<sequence length="54" mass="6360">MGQIWPKSQVQKVHTHTIRNKKITFYTRCISNNLTSVSYHMGGSILRRYITPHM</sequence>